<organism evidence="2 3">
    <name type="scientific">Emiliania huxleyi (strain CCMP1516)</name>
    <dbReference type="NCBI Taxonomy" id="280463"/>
    <lineage>
        <taxon>Eukaryota</taxon>
        <taxon>Haptista</taxon>
        <taxon>Haptophyta</taxon>
        <taxon>Prymnesiophyceae</taxon>
        <taxon>Isochrysidales</taxon>
        <taxon>Noelaerhabdaceae</taxon>
        <taxon>Emiliania</taxon>
    </lineage>
</organism>
<dbReference type="EnsemblProtists" id="EOD35010">
    <property type="protein sequence ID" value="EOD35010"/>
    <property type="gene ID" value="EMIHUDRAFT_228055"/>
</dbReference>
<dbReference type="RefSeq" id="XP_005787439.1">
    <property type="nucleotide sequence ID" value="XM_005787382.1"/>
</dbReference>
<name>A0A0D3KGX5_EMIH1</name>
<accession>A0A0D3KGX5</accession>
<feature type="compositionally biased region" description="Basic and acidic residues" evidence="1">
    <location>
        <begin position="171"/>
        <end position="183"/>
    </location>
</feature>
<dbReference type="KEGG" id="ehx:EMIHUDRAFT_228055"/>
<dbReference type="Proteomes" id="UP000013827">
    <property type="component" value="Unassembled WGS sequence"/>
</dbReference>
<keyword evidence="3" id="KW-1185">Reference proteome</keyword>
<dbReference type="GeneID" id="17280280"/>
<evidence type="ECO:0000313" key="2">
    <source>
        <dbReference type="EnsemblProtists" id="EOD35010"/>
    </source>
</evidence>
<feature type="compositionally biased region" description="Basic and acidic residues" evidence="1">
    <location>
        <begin position="154"/>
        <end position="164"/>
    </location>
</feature>
<dbReference type="HOGENOM" id="CLU_064844_0_0_1"/>
<reference evidence="3" key="1">
    <citation type="journal article" date="2013" name="Nature">
        <title>Pan genome of the phytoplankton Emiliania underpins its global distribution.</title>
        <authorList>
            <person name="Read B.A."/>
            <person name="Kegel J."/>
            <person name="Klute M.J."/>
            <person name="Kuo A."/>
            <person name="Lefebvre S.C."/>
            <person name="Maumus F."/>
            <person name="Mayer C."/>
            <person name="Miller J."/>
            <person name="Monier A."/>
            <person name="Salamov A."/>
            <person name="Young J."/>
            <person name="Aguilar M."/>
            <person name="Claverie J.M."/>
            <person name="Frickenhaus S."/>
            <person name="Gonzalez K."/>
            <person name="Herman E.K."/>
            <person name="Lin Y.C."/>
            <person name="Napier J."/>
            <person name="Ogata H."/>
            <person name="Sarno A.F."/>
            <person name="Shmutz J."/>
            <person name="Schroeder D."/>
            <person name="de Vargas C."/>
            <person name="Verret F."/>
            <person name="von Dassow P."/>
            <person name="Valentin K."/>
            <person name="Van de Peer Y."/>
            <person name="Wheeler G."/>
            <person name="Dacks J.B."/>
            <person name="Delwiche C.F."/>
            <person name="Dyhrman S.T."/>
            <person name="Glockner G."/>
            <person name="John U."/>
            <person name="Richards T."/>
            <person name="Worden A.Z."/>
            <person name="Zhang X."/>
            <person name="Grigoriev I.V."/>
            <person name="Allen A.E."/>
            <person name="Bidle K."/>
            <person name="Borodovsky M."/>
            <person name="Bowler C."/>
            <person name="Brownlee C."/>
            <person name="Cock J.M."/>
            <person name="Elias M."/>
            <person name="Gladyshev V.N."/>
            <person name="Groth M."/>
            <person name="Guda C."/>
            <person name="Hadaegh A."/>
            <person name="Iglesias-Rodriguez M.D."/>
            <person name="Jenkins J."/>
            <person name="Jones B.M."/>
            <person name="Lawson T."/>
            <person name="Leese F."/>
            <person name="Lindquist E."/>
            <person name="Lobanov A."/>
            <person name="Lomsadze A."/>
            <person name="Malik S.B."/>
            <person name="Marsh M.E."/>
            <person name="Mackinder L."/>
            <person name="Mock T."/>
            <person name="Mueller-Roeber B."/>
            <person name="Pagarete A."/>
            <person name="Parker M."/>
            <person name="Probert I."/>
            <person name="Quesneville H."/>
            <person name="Raines C."/>
            <person name="Rensing S.A."/>
            <person name="Riano-Pachon D.M."/>
            <person name="Richier S."/>
            <person name="Rokitta S."/>
            <person name="Shiraiwa Y."/>
            <person name="Soanes D.M."/>
            <person name="van der Giezen M."/>
            <person name="Wahlund T.M."/>
            <person name="Williams B."/>
            <person name="Wilson W."/>
            <person name="Wolfe G."/>
            <person name="Wurch L.L."/>
        </authorList>
    </citation>
    <scope>NUCLEOTIDE SEQUENCE</scope>
</reference>
<proteinExistence type="predicted"/>
<evidence type="ECO:0000256" key="1">
    <source>
        <dbReference type="SAM" id="MobiDB-lite"/>
    </source>
</evidence>
<dbReference type="PaxDb" id="2903-EOD35010"/>
<reference evidence="2" key="2">
    <citation type="submission" date="2024-10" db="UniProtKB">
        <authorList>
            <consortium name="EnsemblProtists"/>
        </authorList>
    </citation>
    <scope>IDENTIFICATION</scope>
</reference>
<protein>
    <submittedName>
        <fullName evidence="2">Uncharacterized protein</fullName>
    </submittedName>
</protein>
<feature type="region of interest" description="Disordered" evidence="1">
    <location>
        <begin position="150"/>
        <end position="183"/>
    </location>
</feature>
<sequence length="365" mass="38795">MAPTQLSIVLEGLLNELGTADLSTLEAMLKHDTGAVLDAIRSTTAAAEAGAAVYASSATSNVVVCPSSTATAGVISGQHNGSISRTLVSTDAQTTLKGSDIHAAASSASAEVLLRQELEEKLRSQTKELASSQRSGSAVKKALASARAELAAAQERRRSDRDNLRTAQQAAKRDIKAAERTADEAKHAARAECEWRIGEMRAKIQAELREQLVALQISMEAEARRADAAEAERVLLYENKERDKEVEKATGGGWSELVPNPRGLIGVGLLGLTSLALGDTPVGRWLGEPPLKTVSVKQQQDDAGTPFGPSEALRPTGGLVLLVAYSVGSRLLRPILEKRRAGDDESGEGQSRWDPRSLLFVPSLY</sequence>
<evidence type="ECO:0000313" key="3">
    <source>
        <dbReference type="Proteomes" id="UP000013827"/>
    </source>
</evidence>
<dbReference type="AlphaFoldDB" id="A0A0D3KGX5"/>